<sequence>MPPTLASLVQHSALKLVVRAGEDRLGTPVRWAHASELADPVPYMEGGELLLITGLTLDAEDPEAVGRYVRRLADAGVAGLGFGVGVHYEEVPAALLAAARAEGMPLLEVPRPTAFLAIAKAVSAAIAADQYRAVTAGFEAQRELTRAALGEGPDAVVARLAAQVKGWAALYDASGAVVAAAPPWATRRATRLTPDVRRLRDRAAPASAVTAGTEDRVELQSLGTGRRVRGALAVGTGSALGTAERYAVHSAVALLTLTTERSRSLAAAEQRLGAAVLRLLLSGLPDHARTVAGDLYDRLLDAPFRLLIAEPAGDRDPAAGPPLGVLAESLEAAAAHAGEAVLTVPEGDERLVVLAADGGAVAGACEGYAAQQADEAGLAIGLSAPAGPIAAAGAYKQAEQALSVARRRGRALVEHEELAAGSVLPLLADDAVRAFADGLLRALREHDATGRGDLVASLRAWLSRHGQWDAAAADLGVHRHTLRYRMRRVEEILGRSLDDPDVRMELWLALKTTGEATGG</sequence>
<dbReference type="RefSeq" id="WP_258787722.1">
    <property type="nucleotide sequence ID" value="NZ_JANUGQ010000009.1"/>
</dbReference>
<gene>
    <name evidence="3" type="ORF">NX801_12825</name>
</gene>
<evidence type="ECO:0000313" key="3">
    <source>
        <dbReference type="EMBL" id="MCS0636532.1"/>
    </source>
</evidence>
<dbReference type="Proteomes" id="UP001431313">
    <property type="component" value="Unassembled WGS sequence"/>
</dbReference>
<reference evidence="3" key="1">
    <citation type="submission" date="2022-08" db="EMBL/GenBank/DDBJ databases">
        <authorList>
            <person name="Somphong A."/>
            <person name="Phongsopitanun W."/>
        </authorList>
    </citation>
    <scope>NUCLEOTIDE SEQUENCE</scope>
    <source>
        <strain evidence="3">LP05-1</strain>
    </source>
</reference>
<dbReference type="PANTHER" id="PTHR33744:SF1">
    <property type="entry name" value="DNA-BINDING TRANSCRIPTIONAL ACTIVATOR ADER"/>
    <property type="match status" value="1"/>
</dbReference>
<keyword evidence="4" id="KW-1185">Reference proteome</keyword>
<dbReference type="InterPro" id="IPR051448">
    <property type="entry name" value="CdaR-like_regulators"/>
</dbReference>
<organism evidence="3 4">
    <name type="scientific">Streptomyces pyxinae</name>
    <dbReference type="NCBI Taxonomy" id="2970734"/>
    <lineage>
        <taxon>Bacteria</taxon>
        <taxon>Bacillati</taxon>
        <taxon>Actinomycetota</taxon>
        <taxon>Actinomycetes</taxon>
        <taxon>Kitasatosporales</taxon>
        <taxon>Streptomycetaceae</taxon>
        <taxon>Streptomyces</taxon>
    </lineage>
</organism>
<dbReference type="Pfam" id="PF07905">
    <property type="entry name" value="PucR"/>
    <property type="match status" value="1"/>
</dbReference>
<comment type="caution">
    <text evidence="3">The sequence shown here is derived from an EMBL/GenBank/DDBJ whole genome shotgun (WGS) entry which is preliminary data.</text>
</comment>
<protein>
    <submittedName>
        <fullName evidence="3">PucR family transcriptional regulator</fullName>
    </submittedName>
</protein>
<dbReference type="EMBL" id="JANUGQ010000009">
    <property type="protein sequence ID" value="MCS0636532.1"/>
    <property type="molecule type" value="Genomic_DNA"/>
</dbReference>
<accession>A0ABT2CGJ1</accession>
<feature type="domain" description="PucR C-terminal helix-turn-helix" evidence="2">
    <location>
        <begin position="454"/>
        <end position="511"/>
    </location>
</feature>
<dbReference type="PANTHER" id="PTHR33744">
    <property type="entry name" value="CARBOHYDRATE DIACID REGULATOR"/>
    <property type="match status" value="1"/>
</dbReference>
<name>A0ABT2CGJ1_9ACTN</name>
<dbReference type="Pfam" id="PF13556">
    <property type="entry name" value="HTH_30"/>
    <property type="match status" value="1"/>
</dbReference>
<evidence type="ECO:0000259" key="1">
    <source>
        <dbReference type="Pfam" id="PF07905"/>
    </source>
</evidence>
<dbReference type="InterPro" id="IPR025736">
    <property type="entry name" value="PucR_C-HTH_dom"/>
</dbReference>
<dbReference type="InterPro" id="IPR012914">
    <property type="entry name" value="PucR_dom"/>
</dbReference>
<feature type="domain" description="Purine catabolism PurC-like" evidence="1">
    <location>
        <begin position="8"/>
        <end position="126"/>
    </location>
</feature>
<dbReference type="InterPro" id="IPR042070">
    <property type="entry name" value="PucR_C-HTH_sf"/>
</dbReference>
<evidence type="ECO:0000259" key="2">
    <source>
        <dbReference type="Pfam" id="PF13556"/>
    </source>
</evidence>
<proteinExistence type="predicted"/>
<evidence type="ECO:0000313" key="4">
    <source>
        <dbReference type="Proteomes" id="UP001431313"/>
    </source>
</evidence>
<dbReference type="Gene3D" id="1.10.10.2840">
    <property type="entry name" value="PucR C-terminal helix-turn-helix domain"/>
    <property type="match status" value="1"/>
</dbReference>